<feature type="region of interest" description="Disordered" evidence="1">
    <location>
        <begin position="183"/>
        <end position="224"/>
    </location>
</feature>
<reference evidence="2 3" key="1">
    <citation type="submission" date="2019-06" db="EMBL/GenBank/DDBJ databases">
        <authorList>
            <person name="Palmer J.M."/>
        </authorList>
    </citation>
    <scope>NUCLEOTIDE SEQUENCE [LARGE SCALE GENOMIC DNA]</scope>
    <source>
        <strain evidence="2 3">TWF703</strain>
    </source>
</reference>
<sequence length="253" mass="27581">MYLGQGSHIEDQSNPPGSFPSPIAIAISDSARLTISYPPWSTRYSWLGAKLKAQKTHKMCWNIHIGRCSHPEPRPDLITSPETCRCNRYITTWDTTSPCTPCNDYLIESSITQAEFIDLQLYNRNVTHFLQATKEFDVEYDDLPANIGQWAGLPNHIRFTVNGQGTLIEGIGLENHILGATSSSSSSSLLPDGDNGAIVPDEGDLSDSNSTLVGSGSSPGSEVDHNEILGGFLDGFLPVIREEEEEEVESAVG</sequence>
<proteinExistence type="predicted"/>
<feature type="compositionally biased region" description="Polar residues" evidence="1">
    <location>
        <begin position="206"/>
        <end position="220"/>
    </location>
</feature>
<dbReference type="AlphaFoldDB" id="A0A7C8NZ20"/>
<comment type="caution">
    <text evidence="2">The sequence shown here is derived from an EMBL/GenBank/DDBJ whole genome shotgun (WGS) entry which is preliminary data.</text>
</comment>
<evidence type="ECO:0000313" key="2">
    <source>
        <dbReference type="EMBL" id="KAF3136927.1"/>
    </source>
</evidence>
<name>A0A7C8NZ20_ORBOL</name>
<evidence type="ECO:0000256" key="1">
    <source>
        <dbReference type="SAM" id="MobiDB-lite"/>
    </source>
</evidence>
<accession>A0A7C8NZ20</accession>
<gene>
    <name evidence="2" type="ORF">TWF703_005247</name>
</gene>
<evidence type="ECO:0000313" key="3">
    <source>
        <dbReference type="Proteomes" id="UP000480548"/>
    </source>
</evidence>
<dbReference type="Proteomes" id="UP000480548">
    <property type="component" value="Unassembled WGS sequence"/>
</dbReference>
<dbReference type="EMBL" id="WIQZ01000027">
    <property type="protein sequence ID" value="KAF3136927.1"/>
    <property type="molecule type" value="Genomic_DNA"/>
</dbReference>
<feature type="region of interest" description="Disordered" evidence="1">
    <location>
        <begin position="1"/>
        <end position="21"/>
    </location>
</feature>
<protein>
    <submittedName>
        <fullName evidence="2">Uncharacterized protein</fullName>
    </submittedName>
</protein>
<organism evidence="2 3">
    <name type="scientific">Orbilia oligospora</name>
    <name type="common">Nematode-trapping fungus</name>
    <name type="synonym">Arthrobotrys oligospora</name>
    <dbReference type="NCBI Taxonomy" id="2813651"/>
    <lineage>
        <taxon>Eukaryota</taxon>
        <taxon>Fungi</taxon>
        <taxon>Dikarya</taxon>
        <taxon>Ascomycota</taxon>
        <taxon>Pezizomycotina</taxon>
        <taxon>Orbiliomycetes</taxon>
        <taxon>Orbiliales</taxon>
        <taxon>Orbiliaceae</taxon>
        <taxon>Orbilia</taxon>
    </lineage>
</organism>